<accession>A0A4Y7PGX4</accession>
<dbReference type="EMBL" id="ML170343">
    <property type="protein sequence ID" value="TDL14396.1"/>
    <property type="molecule type" value="Genomic_DNA"/>
</dbReference>
<evidence type="ECO:0000313" key="1">
    <source>
        <dbReference type="EMBL" id="TDL14396.1"/>
    </source>
</evidence>
<dbReference type="STRING" id="50990.A0A4Y7PGX4"/>
<proteinExistence type="predicted"/>
<protein>
    <submittedName>
        <fullName evidence="1">Uncharacterized protein</fullName>
    </submittedName>
</protein>
<dbReference type="Proteomes" id="UP000294933">
    <property type="component" value="Unassembled WGS sequence"/>
</dbReference>
<evidence type="ECO:0000313" key="2">
    <source>
        <dbReference type="Proteomes" id="UP000294933"/>
    </source>
</evidence>
<dbReference type="OrthoDB" id="2803783at2759"/>
<feature type="non-terminal residue" evidence="1">
    <location>
        <position position="1"/>
    </location>
</feature>
<keyword evidence="2" id="KW-1185">Reference proteome</keyword>
<dbReference type="AlphaFoldDB" id="A0A4Y7PGX4"/>
<sequence length="133" mass="15272">NRPPEVSTWLSYGRNHDNDAVIEDVEAYGNAWRSWWGNLQPSWRETTSWPFSRPFECTEREWALTRRAGKNGILIVILSLVWWNTAAKSMKDRGEVLSAMEDVEWVLLEMIKYPRVIGLSEGSTSTTVVAGKK</sequence>
<gene>
    <name evidence="1" type="ORF">BD410DRAFT_734140</name>
</gene>
<organism evidence="1 2">
    <name type="scientific">Rickenella mellea</name>
    <dbReference type="NCBI Taxonomy" id="50990"/>
    <lineage>
        <taxon>Eukaryota</taxon>
        <taxon>Fungi</taxon>
        <taxon>Dikarya</taxon>
        <taxon>Basidiomycota</taxon>
        <taxon>Agaricomycotina</taxon>
        <taxon>Agaricomycetes</taxon>
        <taxon>Hymenochaetales</taxon>
        <taxon>Rickenellaceae</taxon>
        <taxon>Rickenella</taxon>
    </lineage>
</organism>
<reference evidence="1 2" key="1">
    <citation type="submission" date="2018-06" db="EMBL/GenBank/DDBJ databases">
        <title>A transcriptomic atlas of mushroom development highlights an independent origin of complex multicellularity.</title>
        <authorList>
            <consortium name="DOE Joint Genome Institute"/>
            <person name="Krizsan K."/>
            <person name="Almasi E."/>
            <person name="Merenyi Z."/>
            <person name="Sahu N."/>
            <person name="Viragh M."/>
            <person name="Koszo T."/>
            <person name="Mondo S."/>
            <person name="Kiss B."/>
            <person name="Balint B."/>
            <person name="Kues U."/>
            <person name="Barry K."/>
            <person name="Hegedus J.C."/>
            <person name="Henrissat B."/>
            <person name="Johnson J."/>
            <person name="Lipzen A."/>
            <person name="Ohm R."/>
            <person name="Nagy I."/>
            <person name="Pangilinan J."/>
            <person name="Yan J."/>
            <person name="Xiong Y."/>
            <person name="Grigoriev I.V."/>
            <person name="Hibbett D.S."/>
            <person name="Nagy L.G."/>
        </authorList>
    </citation>
    <scope>NUCLEOTIDE SEQUENCE [LARGE SCALE GENOMIC DNA]</scope>
    <source>
        <strain evidence="1 2">SZMC22713</strain>
    </source>
</reference>
<name>A0A4Y7PGX4_9AGAM</name>
<dbReference type="VEuPathDB" id="FungiDB:BD410DRAFT_734140"/>